<feature type="region of interest" description="Disordered" evidence="1">
    <location>
        <begin position="101"/>
        <end position="122"/>
    </location>
</feature>
<dbReference type="Proteomes" id="UP000224567">
    <property type="component" value="Unassembled WGS sequence"/>
</dbReference>
<proteinExistence type="predicted"/>
<evidence type="ECO:0000256" key="1">
    <source>
        <dbReference type="SAM" id="MobiDB-lite"/>
    </source>
</evidence>
<reference evidence="2 3" key="1">
    <citation type="journal article" date="2017" name="Genome Biol.">
        <title>New reference genome sequences of hot pepper reveal the massive evolution of plant disease-resistance genes by retroduplication.</title>
        <authorList>
            <person name="Kim S."/>
            <person name="Park J."/>
            <person name="Yeom S.I."/>
            <person name="Kim Y.M."/>
            <person name="Seo E."/>
            <person name="Kim K.T."/>
            <person name="Kim M.S."/>
            <person name="Lee J.M."/>
            <person name="Cheong K."/>
            <person name="Shin H.S."/>
            <person name="Kim S.B."/>
            <person name="Han K."/>
            <person name="Lee J."/>
            <person name="Park M."/>
            <person name="Lee H.A."/>
            <person name="Lee H.Y."/>
            <person name="Lee Y."/>
            <person name="Oh S."/>
            <person name="Lee J.H."/>
            <person name="Choi E."/>
            <person name="Choi E."/>
            <person name="Lee S.E."/>
            <person name="Jeon J."/>
            <person name="Kim H."/>
            <person name="Choi G."/>
            <person name="Song H."/>
            <person name="Lee J."/>
            <person name="Lee S.C."/>
            <person name="Kwon J.K."/>
            <person name="Lee H.Y."/>
            <person name="Koo N."/>
            <person name="Hong Y."/>
            <person name="Kim R.W."/>
            <person name="Kang W.H."/>
            <person name="Huh J.H."/>
            <person name="Kang B.C."/>
            <person name="Yang T.J."/>
            <person name="Lee Y.H."/>
            <person name="Bennetzen J.L."/>
            <person name="Choi D."/>
        </authorList>
    </citation>
    <scope>NUCLEOTIDE SEQUENCE [LARGE SCALE GENOMIC DNA]</scope>
    <source>
        <strain evidence="3">cv. PBC81</strain>
    </source>
</reference>
<sequence>MHDCPHIAFDANKCNAGIMMTSCRSAAGFLELSMCTSEREEGVSLHAFLTPDNEFAGEEQVNQMQICKYDFRPKLMHRRRQREILRQIEEIKMEQRKRMIASVQSAEQSQRRSVTSSQPMSRDSELLQIEAIRYSYASQTAGVVRPRSPNRLAKDSREVASSRNISAAQHVPSVRPAEASRMVRMVGSDLVDPPQLKPLIPLTMRSALAARNPLSRLPSANGNMLPSPYPV</sequence>
<reference evidence="3" key="2">
    <citation type="journal article" date="2017" name="J. Anim. Genet.">
        <title>Multiple reference genome sequences of hot pepper reveal the massive evolution of plant disease resistance genes by retroduplication.</title>
        <authorList>
            <person name="Kim S."/>
            <person name="Park J."/>
            <person name="Yeom S.-I."/>
            <person name="Kim Y.-M."/>
            <person name="Seo E."/>
            <person name="Kim K.-T."/>
            <person name="Kim M.-S."/>
            <person name="Lee J.M."/>
            <person name="Cheong K."/>
            <person name="Shin H.-S."/>
            <person name="Kim S.-B."/>
            <person name="Han K."/>
            <person name="Lee J."/>
            <person name="Park M."/>
            <person name="Lee H.-A."/>
            <person name="Lee H.-Y."/>
            <person name="Lee Y."/>
            <person name="Oh S."/>
            <person name="Lee J.H."/>
            <person name="Choi E."/>
            <person name="Choi E."/>
            <person name="Lee S.E."/>
            <person name="Jeon J."/>
            <person name="Kim H."/>
            <person name="Choi G."/>
            <person name="Song H."/>
            <person name="Lee J."/>
            <person name="Lee S.-C."/>
            <person name="Kwon J.-K."/>
            <person name="Lee H.-Y."/>
            <person name="Koo N."/>
            <person name="Hong Y."/>
            <person name="Kim R.W."/>
            <person name="Kang W.-H."/>
            <person name="Huh J.H."/>
            <person name="Kang B.-C."/>
            <person name="Yang T.-J."/>
            <person name="Lee Y.-H."/>
            <person name="Bennetzen J.L."/>
            <person name="Choi D."/>
        </authorList>
    </citation>
    <scope>NUCLEOTIDE SEQUENCE [LARGE SCALE GENOMIC DNA]</scope>
    <source>
        <strain evidence="3">cv. PBC81</strain>
    </source>
</reference>
<feature type="compositionally biased region" description="Polar residues" evidence="1">
    <location>
        <begin position="102"/>
        <end position="121"/>
    </location>
</feature>
<dbReference type="EMBL" id="MLFT02000001">
    <property type="protein sequence ID" value="PHT59255.1"/>
    <property type="molecule type" value="Genomic_DNA"/>
</dbReference>
<accession>A0A2G2XP39</accession>
<evidence type="ECO:0000313" key="3">
    <source>
        <dbReference type="Proteomes" id="UP000224567"/>
    </source>
</evidence>
<evidence type="ECO:0000313" key="2">
    <source>
        <dbReference type="EMBL" id="PHT59255.1"/>
    </source>
</evidence>
<name>A0A2G2XP39_CAPBA</name>
<organism evidence="2 3">
    <name type="scientific">Capsicum baccatum</name>
    <name type="common">Peruvian pepper</name>
    <dbReference type="NCBI Taxonomy" id="33114"/>
    <lineage>
        <taxon>Eukaryota</taxon>
        <taxon>Viridiplantae</taxon>
        <taxon>Streptophyta</taxon>
        <taxon>Embryophyta</taxon>
        <taxon>Tracheophyta</taxon>
        <taxon>Spermatophyta</taxon>
        <taxon>Magnoliopsida</taxon>
        <taxon>eudicotyledons</taxon>
        <taxon>Gunneridae</taxon>
        <taxon>Pentapetalae</taxon>
        <taxon>asterids</taxon>
        <taxon>lamiids</taxon>
        <taxon>Solanales</taxon>
        <taxon>Solanaceae</taxon>
        <taxon>Solanoideae</taxon>
        <taxon>Capsiceae</taxon>
        <taxon>Capsicum</taxon>
    </lineage>
</organism>
<dbReference type="AlphaFoldDB" id="A0A2G2XP39"/>
<gene>
    <name evidence="2" type="ORF">CQW23_01618</name>
</gene>
<keyword evidence="3" id="KW-1185">Reference proteome</keyword>
<comment type="caution">
    <text evidence="2">The sequence shown here is derived from an EMBL/GenBank/DDBJ whole genome shotgun (WGS) entry which is preliminary data.</text>
</comment>
<dbReference type="OrthoDB" id="76949at2759"/>
<dbReference type="STRING" id="33114.A0A2G2XP39"/>
<protein>
    <submittedName>
        <fullName evidence="2">Uncharacterized protein</fullName>
    </submittedName>
</protein>